<comment type="caution">
    <text evidence="2">The sequence shown here is derived from an EMBL/GenBank/DDBJ whole genome shotgun (WGS) entry which is preliminary data.</text>
</comment>
<dbReference type="Proteomes" id="UP000663824">
    <property type="component" value="Unassembled WGS sequence"/>
</dbReference>
<dbReference type="GO" id="GO:0003824">
    <property type="term" value="F:catalytic activity"/>
    <property type="evidence" value="ECO:0007669"/>
    <property type="project" value="InterPro"/>
</dbReference>
<dbReference type="Gene3D" id="3.30.559.30">
    <property type="entry name" value="Nonribosomal peptide synthetase, condensation domain"/>
    <property type="match status" value="1"/>
</dbReference>
<dbReference type="GO" id="GO:0043041">
    <property type="term" value="P:amino acid activation for nonribosomal peptide biosynthetic process"/>
    <property type="evidence" value="ECO:0007669"/>
    <property type="project" value="TreeGrafter"/>
</dbReference>
<dbReference type="SUPFAM" id="SSF52777">
    <property type="entry name" value="CoA-dependent acyltransferases"/>
    <property type="match status" value="2"/>
</dbReference>
<dbReference type="PANTHER" id="PTHR45527">
    <property type="entry name" value="NONRIBOSOMAL PEPTIDE SYNTHETASE"/>
    <property type="match status" value="1"/>
</dbReference>
<evidence type="ECO:0000313" key="3">
    <source>
        <dbReference type="Proteomes" id="UP000663824"/>
    </source>
</evidence>
<proteinExistence type="predicted"/>
<accession>A0A816T0X2</accession>
<evidence type="ECO:0000313" key="2">
    <source>
        <dbReference type="EMBL" id="CAF2092203.1"/>
    </source>
</evidence>
<dbReference type="InterPro" id="IPR001242">
    <property type="entry name" value="Condensation_dom"/>
</dbReference>
<dbReference type="PANTHER" id="PTHR45527:SF1">
    <property type="entry name" value="FATTY ACID SYNTHASE"/>
    <property type="match status" value="1"/>
</dbReference>
<dbReference type="GO" id="GO:0031177">
    <property type="term" value="F:phosphopantetheine binding"/>
    <property type="evidence" value="ECO:0007669"/>
    <property type="project" value="TreeGrafter"/>
</dbReference>
<reference evidence="2" key="1">
    <citation type="submission" date="2021-02" db="EMBL/GenBank/DDBJ databases">
        <authorList>
            <person name="Nowell W R."/>
        </authorList>
    </citation>
    <scope>NUCLEOTIDE SEQUENCE</scope>
</reference>
<evidence type="ECO:0000259" key="1">
    <source>
        <dbReference type="Pfam" id="PF00668"/>
    </source>
</evidence>
<organism evidence="2 3">
    <name type="scientific">Rotaria magnacalcarata</name>
    <dbReference type="NCBI Taxonomy" id="392030"/>
    <lineage>
        <taxon>Eukaryota</taxon>
        <taxon>Metazoa</taxon>
        <taxon>Spiralia</taxon>
        <taxon>Gnathifera</taxon>
        <taxon>Rotifera</taxon>
        <taxon>Eurotatoria</taxon>
        <taxon>Bdelloidea</taxon>
        <taxon>Philodinida</taxon>
        <taxon>Philodinidae</taxon>
        <taxon>Rotaria</taxon>
    </lineage>
</organism>
<dbReference type="GO" id="GO:0044550">
    <property type="term" value="P:secondary metabolite biosynthetic process"/>
    <property type="evidence" value="ECO:0007669"/>
    <property type="project" value="TreeGrafter"/>
</dbReference>
<gene>
    <name evidence="2" type="ORF">MBJ925_LOCUS20598</name>
</gene>
<dbReference type="Gene3D" id="3.30.559.10">
    <property type="entry name" value="Chloramphenicol acetyltransferase-like domain"/>
    <property type="match status" value="1"/>
</dbReference>
<protein>
    <recommendedName>
        <fullName evidence="1">Condensation domain-containing protein</fullName>
    </recommendedName>
</protein>
<dbReference type="EMBL" id="CAJNRE010010565">
    <property type="protein sequence ID" value="CAF2092203.1"/>
    <property type="molecule type" value="Genomic_DNA"/>
</dbReference>
<dbReference type="GO" id="GO:0005737">
    <property type="term" value="C:cytoplasm"/>
    <property type="evidence" value="ECO:0007669"/>
    <property type="project" value="TreeGrafter"/>
</dbReference>
<dbReference type="AlphaFoldDB" id="A0A816T0X2"/>
<dbReference type="InterPro" id="IPR023213">
    <property type="entry name" value="CAT-like_dom_sf"/>
</dbReference>
<name>A0A816T0X2_9BILA</name>
<sequence length="441" mass="50912">MQQVVAKEAVLRTSFHMEPTTKKWYQQIEELTDEGFIFTESELGQNSNSDSLLDLMILERAPNLFTLDGSRRVHLHIVRRHLNDNDQQQDDGATYDTLCIEDIIIITVRHESIDYTSMKFLMDELSDAYRNGHLENQPDAVSYLDYTLYERRNDRSVGFNYWQEHQRNLNTADFLSHIPCDQPWIAHPPAVVPAHSIVSRVDKNITQTMLQCADACNTTLATICLASFCAFIYDMTNYWHDDIGITYTMASRPTEPEAGGLIGPFMYLKLLRMHLENGPHTTFLKLVHWVRSAVMEGFKHVRATHDPFDTNIHDALSPSSLSPEMCPCVAVQFDLEENNHLILDEAGDARLDILRNEDDGFPLDMWWRVASNDYWITLFNYNPEAEELRCVSIFPATLFERPTAEKLGARFRMVLEQLFGNETTDDDRQLQPLSTWIHNNT</sequence>
<feature type="domain" description="Condensation" evidence="1">
    <location>
        <begin position="104"/>
        <end position="421"/>
    </location>
</feature>
<dbReference type="Pfam" id="PF00668">
    <property type="entry name" value="Condensation"/>
    <property type="match status" value="1"/>
</dbReference>